<dbReference type="EMBL" id="JBHMAG010000012">
    <property type="protein sequence ID" value="MFB9753100.1"/>
    <property type="molecule type" value="Genomic_DNA"/>
</dbReference>
<dbReference type="SUPFAM" id="SSF82171">
    <property type="entry name" value="DPP6 N-terminal domain-like"/>
    <property type="match status" value="1"/>
</dbReference>
<evidence type="ECO:0000313" key="3">
    <source>
        <dbReference type="Proteomes" id="UP001589619"/>
    </source>
</evidence>
<sequence length="679" mass="75820">MKSKIIVATSIFLFFSVIGIFNTNFIAKASNNVSPNLTVLEQVYGRIFDFNTNQLLYLDLSGTLKIVDRNTRQETVVATDLKPMYGYLHLKGAIFVGEKNGTRRVYDWRNGNIVEIEKINSSDTLKVTGKYATYSSWPTLLRTDVILRDLDSGTNISMAAETGKDGGNIGFDINSDGEIVFWSSGDYNIQHYSKGVHTILTNNHDNLQNINPKIDKNGESVIFIRTEPCCSNDAKKNLILVDLPSKNEVVIAPLTDSDVSIIDIHNGWIAYSYRLSATPYEWPARQQLVIRSPSGEKQEFIRNNTSRTDKLVMGNNGEVIFRDNEGVYLAKFGSEKVIKLSDDASSLNRYIQRDGVWYFITDGVLYSVNTTYVPVQRIYFDLDHYEFPPDSYRSIQLTPKFQPEHVSNWDVDWFSTDNDIASPNRKGLVEVSPIGGTATVTARTVDGGFESNVTFEVYSRVREVKLEKKWIPLEYPQSIKLNATITPANAHNQKLIWSSSTSSVATVDQNGNVQAVSDGSTVITVTTVDGGYTDTAEVSVFTVDRTPPVITSLGVVVSEVFYPAIIDKSNNEIIITLPKIMYNSGKHILTNVEINAPNNTQLDLTVAGQKRKLFFSGSSGNRVFTTQQIFGVENDPEDHGIPICQCQQIIKQFPQVTGILTDYNGNQSMGTYTIKLNFE</sequence>
<dbReference type="RefSeq" id="WP_344902360.1">
    <property type="nucleotide sequence ID" value="NZ_BAAAYO010000001.1"/>
</dbReference>
<evidence type="ECO:0000259" key="1">
    <source>
        <dbReference type="SMART" id="SM00635"/>
    </source>
</evidence>
<dbReference type="SUPFAM" id="SSF49373">
    <property type="entry name" value="Invasin/intimin cell-adhesion fragments"/>
    <property type="match status" value="2"/>
</dbReference>
<comment type="caution">
    <text evidence="2">The sequence shown here is derived from an EMBL/GenBank/DDBJ whole genome shotgun (WGS) entry which is preliminary data.</text>
</comment>
<protein>
    <submittedName>
        <fullName evidence="2">Ig domain-containing protein</fullName>
    </submittedName>
</protein>
<dbReference type="Pfam" id="PF02368">
    <property type="entry name" value="Big_2"/>
    <property type="match status" value="1"/>
</dbReference>
<accession>A0ABV5VXV2</accession>
<dbReference type="SMART" id="SM00635">
    <property type="entry name" value="BID_2"/>
    <property type="match status" value="2"/>
</dbReference>
<feature type="domain" description="BIG2" evidence="1">
    <location>
        <begin position="374"/>
        <end position="454"/>
    </location>
</feature>
<organism evidence="2 3">
    <name type="scientific">Paenibacillus hodogayensis</name>
    <dbReference type="NCBI Taxonomy" id="279208"/>
    <lineage>
        <taxon>Bacteria</taxon>
        <taxon>Bacillati</taxon>
        <taxon>Bacillota</taxon>
        <taxon>Bacilli</taxon>
        <taxon>Bacillales</taxon>
        <taxon>Paenibacillaceae</taxon>
        <taxon>Paenibacillus</taxon>
    </lineage>
</organism>
<keyword evidence="3" id="KW-1185">Reference proteome</keyword>
<proteinExistence type="predicted"/>
<dbReference type="Gene3D" id="2.60.40.1080">
    <property type="match status" value="2"/>
</dbReference>
<gene>
    <name evidence="2" type="ORF">ACFFNY_16160</name>
</gene>
<reference evidence="2 3" key="1">
    <citation type="submission" date="2024-09" db="EMBL/GenBank/DDBJ databases">
        <authorList>
            <person name="Sun Q."/>
            <person name="Mori K."/>
        </authorList>
    </citation>
    <scope>NUCLEOTIDE SEQUENCE [LARGE SCALE GENOMIC DNA]</scope>
    <source>
        <strain evidence="2 3">JCM 12520</strain>
    </source>
</reference>
<name>A0ABV5VXV2_9BACL</name>
<feature type="domain" description="BIG2" evidence="1">
    <location>
        <begin position="460"/>
        <end position="537"/>
    </location>
</feature>
<dbReference type="InterPro" id="IPR003343">
    <property type="entry name" value="Big_2"/>
</dbReference>
<evidence type="ECO:0000313" key="2">
    <source>
        <dbReference type="EMBL" id="MFB9753100.1"/>
    </source>
</evidence>
<dbReference type="InterPro" id="IPR008964">
    <property type="entry name" value="Invasin/intimin_cell_adhesion"/>
</dbReference>
<dbReference type="Proteomes" id="UP001589619">
    <property type="component" value="Unassembled WGS sequence"/>
</dbReference>